<comment type="similarity">
    <text evidence="3 7">Belongs to the IspD/TarI cytidylyltransferase family. IspD subfamily.</text>
</comment>
<dbReference type="FunCoup" id="A0A6N7EVP6">
    <property type="interactions" value="454"/>
</dbReference>
<feature type="site" description="Positions MEP for the nucleophilic attack" evidence="7">
    <location>
        <position position="209"/>
    </location>
</feature>
<keyword evidence="9" id="KW-1185">Reference proteome</keyword>
<proteinExistence type="inferred from homology"/>
<protein>
    <recommendedName>
        <fullName evidence="7">2-C-methyl-D-erythritol 4-phosphate cytidylyltransferase</fullName>
        <ecNumber evidence="7">2.7.7.60</ecNumber>
    </recommendedName>
    <alternativeName>
        <fullName evidence="7">4-diphosphocytidyl-2C-methyl-D-erythritol synthase</fullName>
    </alternativeName>
    <alternativeName>
        <fullName evidence="7">MEP cytidylyltransferase</fullName>
        <shortName evidence="7">MCT</shortName>
    </alternativeName>
</protein>
<dbReference type="RefSeq" id="WP_152809049.1">
    <property type="nucleotide sequence ID" value="NZ_WHNW01000002.1"/>
</dbReference>
<dbReference type="NCBIfam" id="TIGR00453">
    <property type="entry name" value="ispD"/>
    <property type="match status" value="1"/>
</dbReference>
<dbReference type="Gene3D" id="3.90.550.10">
    <property type="entry name" value="Spore Coat Polysaccharide Biosynthesis Protein SpsA, Chain A"/>
    <property type="match status" value="1"/>
</dbReference>
<dbReference type="UniPathway" id="UPA00056">
    <property type="reaction ID" value="UER00093"/>
</dbReference>
<name>A0A6N7EVP6_9GAMM</name>
<comment type="pathway">
    <text evidence="2 7">Isoprenoid biosynthesis; isopentenyl diphosphate biosynthesis via DXP pathway; isopentenyl diphosphate from 1-deoxy-D-xylulose 5-phosphate: step 2/6.</text>
</comment>
<dbReference type="InterPro" id="IPR018294">
    <property type="entry name" value="ISPD_synthase_CS"/>
</dbReference>
<dbReference type="InterPro" id="IPR029044">
    <property type="entry name" value="Nucleotide-diphossugar_trans"/>
</dbReference>
<dbReference type="PANTHER" id="PTHR32125:SF4">
    <property type="entry name" value="2-C-METHYL-D-ERYTHRITOL 4-PHOSPHATE CYTIDYLYLTRANSFERASE, CHLOROPLASTIC"/>
    <property type="match status" value="1"/>
</dbReference>
<dbReference type="FunFam" id="3.90.550.10:FF:000003">
    <property type="entry name" value="2-C-methyl-D-erythritol 4-phosphate cytidylyltransferase"/>
    <property type="match status" value="1"/>
</dbReference>
<dbReference type="SUPFAM" id="SSF53448">
    <property type="entry name" value="Nucleotide-diphospho-sugar transferases"/>
    <property type="match status" value="1"/>
</dbReference>
<dbReference type="InterPro" id="IPR050088">
    <property type="entry name" value="IspD/TarI_cytidylyltransf_bact"/>
</dbReference>
<feature type="site" description="Transition state stabilizer" evidence="7">
    <location>
        <position position="23"/>
    </location>
</feature>
<dbReference type="EC" id="2.7.7.60" evidence="7"/>
<comment type="catalytic activity">
    <reaction evidence="1 7">
        <text>2-C-methyl-D-erythritol 4-phosphate + CTP + H(+) = 4-CDP-2-C-methyl-D-erythritol + diphosphate</text>
        <dbReference type="Rhea" id="RHEA:13429"/>
        <dbReference type="ChEBI" id="CHEBI:15378"/>
        <dbReference type="ChEBI" id="CHEBI:33019"/>
        <dbReference type="ChEBI" id="CHEBI:37563"/>
        <dbReference type="ChEBI" id="CHEBI:57823"/>
        <dbReference type="ChEBI" id="CHEBI:58262"/>
        <dbReference type="EC" id="2.7.7.60"/>
    </reaction>
</comment>
<dbReference type="InterPro" id="IPR034683">
    <property type="entry name" value="IspD/TarI"/>
</dbReference>
<keyword evidence="4 7" id="KW-0808">Transferase</keyword>
<feature type="site" description="Positions MEP for the nucleophilic attack" evidence="7">
    <location>
        <position position="155"/>
    </location>
</feature>
<dbReference type="HAMAP" id="MF_00108">
    <property type="entry name" value="IspD"/>
    <property type="match status" value="1"/>
</dbReference>
<comment type="caution">
    <text evidence="8">The sequence shown here is derived from an EMBL/GenBank/DDBJ whole genome shotgun (WGS) entry which is preliminary data.</text>
</comment>
<accession>A0A6N7EVP6</accession>
<reference evidence="8 9" key="1">
    <citation type="submission" date="2019-10" db="EMBL/GenBank/DDBJ databases">
        <title>Cardiobacteriales fam. a chemoheterotrophic member of the order Cardiobacteriales, and proposal of Cardiobacteriales fam. nov.</title>
        <authorList>
            <person name="Wang C."/>
        </authorList>
    </citation>
    <scope>NUCLEOTIDE SEQUENCE [LARGE SCALE GENOMIC DNA]</scope>
    <source>
        <strain evidence="8 9">ML27</strain>
    </source>
</reference>
<evidence type="ECO:0000256" key="6">
    <source>
        <dbReference type="ARBA" id="ARBA00023229"/>
    </source>
</evidence>
<evidence type="ECO:0000313" key="8">
    <source>
        <dbReference type="EMBL" id="MPV85620.1"/>
    </source>
</evidence>
<keyword evidence="6 7" id="KW-0414">Isoprene biosynthesis</keyword>
<evidence type="ECO:0000256" key="3">
    <source>
        <dbReference type="ARBA" id="ARBA00009789"/>
    </source>
</evidence>
<comment type="function">
    <text evidence="7">Catalyzes the formation of 4-diphosphocytidyl-2-C-methyl-D-erythritol from CTP and 2-C-methyl-D-erythritol 4-phosphate (MEP).</text>
</comment>
<evidence type="ECO:0000256" key="1">
    <source>
        <dbReference type="ARBA" id="ARBA00001282"/>
    </source>
</evidence>
<keyword evidence="5 7" id="KW-0548">Nucleotidyltransferase</keyword>
<dbReference type="Pfam" id="PF01128">
    <property type="entry name" value="IspD"/>
    <property type="match status" value="1"/>
</dbReference>
<dbReference type="PROSITE" id="PS01295">
    <property type="entry name" value="ISPD"/>
    <property type="match status" value="1"/>
</dbReference>
<dbReference type="Proteomes" id="UP000471298">
    <property type="component" value="Unassembled WGS sequence"/>
</dbReference>
<evidence type="ECO:0000256" key="5">
    <source>
        <dbReference type="ARBA" id="ARBA00022695"/>
    </source>
</evidence>
<dbReference type="GO" id="GO:0050518">
    <property type="term" value="F:2-C-methyl-D-erythritol 4-phosphate cytidylyltransferase activity"/>
    <property type="evidence" value="ECO:0007669"/>
    <property type="project" value="UniProtKB-UniRule"/>
</dbReference>
<evidence type="ECO:0000256" key="2">
    <source>
        <dbReference type="ARBA" id="ARBA00004787"/>
    </source>
</evidence>
<dbReference type="CDD" id="cd02516">
    <property type="entry name" value="CDP-ME_synthetase"/>
    <property type="match status" value="1"/>
</dbReference>
<dbReference type="GO" id="GO:0019288">
    <property type="term" value="P:isopentenyl diphosphate biosynthetic process, methylerythritol 4-phosphate pathway"/>
    <property type="evidence" value="ECO:0007669"/>
    <property type="project" value="UniProtKB-UniRule"/>
</dbReference>
<organism evidence="8 9">
    <name type="scientific">Ostreibacterium oceani</name>
    <dbReference type="NCBI Taxonomy" id="2654998"/>
    <lineage>
        <taxon>Bacteria</taxon>
        <taxon>Pseudomonadati</taxon>
        <taxon>Pseudomonadota</taxon>
        <taxon>Gammaproteobacteria</taxon>
        <taxon>Cardiobacteriales</taxon>
        <taxon>Ostreibacteriaceae</taxon>
        <taxon>Ostreibacterium</taxon>
    </lineage>
</organism>
<sequence length="229" mass="24808">MAKINLIIPAAGTGQRMQSEQPKQYLQLNGLSLLGHSVSRFQEWASQYQHTLNTVVVLPKGDTLPSEVVGVVTCTGGASRADSVFAGLKALASLDALSEDWVMVHDAARPLVLATDIERLYQTLVADEVGGILAEPITATVKQAKANVIEKTLNRESLFLAQTPQMFRFGLLMQALIDCDRSQITDEAAAVEGLGLCPKVVLGSRQNIKITVPEDLVFAQSWLKHPSED</sequence>
<gene>
    <name evidence="7" type="primary">ispD</name>
    <name evidence="8" type="ORF">GCU85_02570</name>
</gene>
<feature type="site" description="Transition state stabilizer" evidence="7">
    <location>
        <position position="16"/>
    </location>
</feature>
<dbReference type="PANTHER" id="PTHR32125">
    <property type="entry name" value="2-C-METHYL-D-ERYTHRITOL 4-PHOSPHATE CYTIDYLYLTRANSFERASE, CHLOROPLASTIC"/>
    <property type="match status" value="1"/>
</dbReference>
<dbReference type="AlphaFoldDB" id="A0A6N7EVP6"/>
<dbReference type="InParanoid" id="A0A6N7EVP6"/>
<dbReference type="EMBL" id="WHNW01000002">
    <property type="protein sequence ID" value="MPV85620.1"/>
    <property type="molecule type" value="Genomic_DNA"/>
</dbReference>
<evidence type="ECO:0000256" key="4">
    <source>
        <dbReference type="ARBA" id="ARBA00022679"/>
    </source>
</evidence>
<evidence type="ECO:0000256" key="7">
    <source>
        <dbReference type="HAMAP-Rule" id="MF_00108"/>
    </source>
</evidence>
<evidence type="ECO:0000313" key="9">
    <source>
        <dbReference type="Proteomes" id="UP000471298"/>
    </source>
</evidence>
<dbReference type="InterPro" id="IPR001228">
    <property type="entry name" value="IspD"/>
</dbReference>